<gene>
    <name evidence="5" type="ORF">TBIB3V08_LOCUS2983</name>
</gene>
<dbReference type="GO" id="GO:0034453">
    <property type="term" value="P:microtubule anchoring"/>
    <property type="evidence" value="ECO:0007669"/>
    <property type="project" value="InterPro"/>
</dbReference>
<dbReference type="GO" id="GO:0005813">
    <property type="term" value="C:centrosome"/>
    <property type="evidence" value="ECO:0007669"/>
    <property type="project" value="TreeGrafter"/>
</dbReference>
<evidence type="ECO:0000313" key="5">
    <source>
        <dbReference type="EMBL" id="CAD7440471.1"/>
    </source>
</evidence>
<proteinExistence type="predicted"/>
<feature type="domain" description="FGFR1 oncogene partner (FOP) N-terminal dimerisation" evidence="4">
    <location>
        <begin position="27"/>
        <end position="101"/>
    </location>
</feature>
<evidence type="ECO:0000259" key="4">
    <source>
        <dbReference type="Pfam" id="PF09398"/>
    </source>
</evidence>
<organism evidence="5">
    <name type="scientific">Timema bartmani</name>
    <dbReference type="NCBI Taxonomy" id="61472"/>
    <lineage>
        <taxon>Eukaryota</taxon>
        <taxon>Metazoa</taxon>
        <taxon>Ecdysozoa</taxon>
        <taxon>Arthropoda</taxon>
        <taxon>Hexapoda</taxon>
        <taxon>Insecta</taxon>
        <taxon>Pterygota</taxon>
        <taxon>Neoptera</taxon>
        <taxon>Polyneoptera</taxon>
        <taxon>Phasmatodea</taxon>
        <taxon>Timematodea</taxon>
        <taxon>Timematoidea</taxon>
        <taxon>Timematidae</taxon>
        <taxon>Timema</taxon>
    </lineage>
</organism>
<sequence length="757" mass="84379">MGDVSQIDVIRAGGIQHGLANEMGKSLTQFLSTRDGPLITSLVREFLEFFKLDFTLSVFDPETSHGKEYSYGGRNRLINDLDLKINKDTYDKEPLLAQILKLSRTKPNNLTSNETKHGLENSIEMIKLDETRILDSGTTIASGEKSVLPIEAQLKSIKDSNVNDPMLSETRTELNHPRHSTLLSNEENFSKSSCQSQEVTPRDSPVERPDVPRQPDGLKLLKDTSNRAGDAPSKNLPTGTSLSSLSNLPPLLGSEGKQPSFANPHKDPDIGRIKAIIDLGLDSGDNYEEDFNSSGSGQPKSVRSQLATDSEIEEDIGSGIDDLLSLNSGASPSVCEASDTQHDFEQTVLSIQQEDLISKIRNIVINPQSPTHSGEGAAWAKEVVSNDTTSHKPTSAVIRATDSLDEAVSNVQFIQAIIDLKTAANEDSTVPVEDVHRILSLAPSEIVSDQVSGVISSASIQYLTRTRPVNDLLVRSVERVLSRLSRTVLRSSLDRLNRCVRSYQGSSEQYIADTVSSLLDVLCGRTEQYYECVDTCLRFVKEMIETMLIRTGCQSGEHLVLEKQCTIILELSKNRYLCDKVISYTSDQILELATCVQKRSTKLSEAIKAPIIQQESILERSFYLFHLTENLLVEYKQIHGEIAEKKRRSKQTVANTRAAVPTGNYVSEWRNKWFNELATESFEEKEYKESLRCLSGWEDSLRKSAVMFTETRAHLLSVYSWQLACMTLAYHGRCMRTVNWSTPMNTPQLARTVFDLN</sequence>
<reference evidence="5" key="1">
    <citation type="submission" date="2020-11" db="EMBL/GenBank/DDBJ databases">
        <authorList>
            <person name="Tran Van P."/>
        </authorList>
    </citation>
    <scope>NUCLEOTIDE SEQUENCE</scope>
</reference>
<name>A0A7R9EU44_9NEOP</name>
<feature type="compositionally biased region" description="Basic and acidic residues" evidence="3">
    <location>
        <begin position="200"/>
        <end position="213"/>
    </location>
</feature>
<feature type="region of interest" description="Disordered" evidence="3">
    <location>
        <begin position="286"/>
        <end position="306"/>
    </location>
</feature>
<evidence type="ECO:0000256" key="3">
    <source>
        <dbReference type="SAM" id="MobiDB-lite"/>
    </source>
</evidence>
<feature type="compositionally biased region" description="Low complexity" evidence="3">
    <location>
        <begin position="235"/>
        <end position="254"/>
    </location>
</feature>
<evidence type="ECO:0000256" key="1">
    <source>
        <dbReference type="ARBA" id="ARBA00022490"/>
    </source>
</evidence>
<dbReference type="Gene3D" id="1.20.960.40">
    <property type="match status" value="1"/>
</dbReference>
<keyword evidence="1" id="KW-0963">Cytoplasm</keyword>
<protein>
    <recommendedName>
        <fullName evidence="4">FGFR1 oncogene partner (FOP) N-terminal dimerisation domain-containing protein</fullName>
    </recommendedName>
</protein>
<dbReference type="InterPro" id="IPR018993">
    <property type="entry name" value="FOP_dimerisation-dom_N"/>
</dbReference>
<feature type="compositionally biased region" description="Polar residues" evidence="3">
    <location>
        <begin position="292"/>
        <end position="306"/>
    </location>
</feature>
<feature type="compositionally biased region" description="Polar residues" evidence="3">
    <location>
        <begin position="181"/>
        <end position="199"/>
    </location>
</feature>
<dbReference type="Pfam" id="PF09398">
    <property type="entry name" value="FOP_dimer"/>
    <property type="match status" value="1"/>
</dbReference>
<dbReference type="AlphaFoldDB" id="A0A7R9EU44"/>
<dbReference type="EMBL" id="OD564990">
    <property type="protein sequence ID" value="CAD7440471.1"/>
    <property type="molecule type" value="Genomic_DNA"/>
</dbReference>
<dbReference type="PANTHER" id="PTHR15431:SF9">
    <property type="entry name" value="CENTROSOMAL PROTEIN 43"/>
    <property type="match status" value="1"/>
</dbReference>
<accession>A0A7R9EU44</accession>
<evidence type="ECO:0000256" key="2">
    <source>
        <dbReference type="ARBA" id="ARBA00023212"/>
    </source>
</evidence>
<feature type="region of interest" description="Disordered" evidence="3">
    <location>
        <begin position="161"/>
        <end position="269"/>
    </location>
</feature>
<dbReference type="PANTHER" id="PTHR15431">
    <property type="entry name" value="FGFR1 ONCOGENE PARTNER/LISH DOMAIN-CONTAINING PROTEIN"/>
    <property type="match status" value="1"/>
</dbReference>
<keyword evidence="2" id="KW-0206">Cytoskeleton</keyword>